<dbReference type="SUPFAM" id="SSF48452">
    <property type="entry name" value="TPR-like"/>
    <property type="match status" value="2"/>
</dbReference>
<evidence type="ECO:0000256" key="1">
    <source>
        <dbReference type="ARBA" id="ARBA00022490"/>
    </source>
</evidence>
<dbReference type="InterPro" id="IPR027523">
    <property type="entry name" value="CLU_prot"/>
</dbReference>
<dbReference type="InterPro" id="IPR019734">
    <property type="entry name" value="TPR_rpt"/>
</dbReference>
<sequence>MAAKPGKGRGRRKLTRNRKDRNGIHGGASEHASPENNIAKVDQTPNADDPPQGFTAFIRTVTGEKIDIQLTEGDSVMDVRQFLLESKEACFVTCYDLVLHTKDGCVHKLNNYNVISDVTDITAGALYDDRSIRVHVQHTKELLSPSNTNASLSTLLSQQNDKQLDKAQNSGDMLKNEVPELDGLSYMEDISGLLRNVLPSPLKDVKCVDSILFSSFNPPPSYRRLVGDLLYLDVMTLEGNVFCVTGSTRMFYVNSCTANSFDPRPSKATLEATTLVVLLQKISPMFRKAFRQILEQKDNAHSFEKEQPLLMPNSWLGSYPVPDHRYDSDRAENSLTLLYGSEPLGMPREWNEELQTCRELPRSTPLERLMRDRALYKVASDFVDAAISGAVGVISGCIPPINPTDPEHLHMFLHNNIFFSVAVDTDLEKLSKKSTDDNSKTWSTGTPHSSSEKSSDFQVPSGGNNSGSSLVDGINDMEVVQHISPEAEQVESDVATYASVNNDFSGTKAFQEADVPGLYNLAVAIVDYKGFRVLAQSVLPGILHGASSETLVYGSVDNGKEITWNEEFHFKVLEAAKRLHLKEHSVIDGSGNVSKLAVAVDTKGIVGSDKRHYLLDLLRATPRDANYIGPASQNCILRSELITSFCRAQAAEKSKSKEINYEEANNLVIDAENVADADKLDLMKKKKNEDAKELFSASAENYDHEDEIVFNPNVFTDFKLAGSPEEIAADENSVRKVSLHLTDVVIPKFIEDLCALRVTPMDGQTLTEALHVHGINVRYLGKVANGTRDLPHLWDLCINEIVVRSSKHIINDVLRDTDDHDLAQAISHLFNCLFGNCQALDRKVIANGTQFSTPKKEHAGHQSTRKHSRRQGWRKGRKSISSQPLYMHVNSEILWSDIQEFAMIKYKFELSEDRSHVKKISVLRNLCLKVGVTIAARKYDLNSTTPFQTSDILDLCPVVKHSIPVSAEAKELVERGKLQFAEEMLNEAYTSFLEAFSILQQVTGSMHWEVANCCRYLAMILYHAGDMAGAIAEQRKELIINERFLGLDHPNTAHSYCNMALFYHGLNQSKLSLHYMSRALLLLNLSSGPDHPDIASIFINVAMIYQDMGKSNIALRYLQEALKKNERLLGEEHIQTALSYHALAIAFNYMGAFKLSYQHEKKTFDIFSKQLGEEDSKTQDALNWMNKFKIRELQKNAKKEKDQALNDASTQRAIDILKARPELIHAFQAAGGSGNSSSSANKSFNAALISKSLPRRRGIDERAARAAAGIRRKAAARGLLHPNGVQAQAASPLTQLLNFLNLGMTQNAVENGHADAVKKEDSDFPSSDATDAKNDQSMLVQEQVPSGLGKGASLDSKKQKSKAKAGA</sequence>
<evidence type="ECO:0000256" key="3">
    <source>
        <dbReference type="SAM" id="MobiDB-lite"/>
    </source>
</evidence>
<feature type="compositionally biased region" description="Basic residues" evidence="3">
    <location>
        <begin position="1"/>
        <end position="19"/>
    </location>
</feature>
<dbReference type="InterPro" id="IPR007967">
    <property type="entry name" value="GSKIP_dom"/>
</dbReference>
<name>A0AAN9SSM5_PSOTE</name>
<evidence type="ECO:0000256" key="2">
    <source>
        <dbReference type="PROSITE-ProRule" id="PRU00339"/>
    </source>
</evidence>
<dbReference type="PANTHER" id="PTHR12601:SF6">
    <property type="entry name" value="CLUSTERED MITOCHONDRIA PROTEIN HOMOLOG"/>
    <property type="match status" value="1"/>
</dbReference>
<dbReference type="InterPro" id="IPR011990">
    <property type="entry name" value="TPR-like_helical_dom_sf"/>
</dbReference>
<feature type="compositionally biased region" description="Basic residues" evidence="3">
    <location>
        <begin position="863"/>
        <end position="878"/>
    </location>
</feature>
<keyword evidence="6" id="KW-1185">Reference proteome</keyword>
<keyword evidence="1" id="KW-0963">Cytoplasm</keyword>
<feature type="compositionally biased region" description="Polar residues" evidence="3">
    <location>
        <begin position="1324"/>
        <end position="1344"/>
    </location>
</feature>
<feature type="region of interest" description="Disordered" evidence="3">
    <location>
        <begin position="432"/>
        <end position="471"/>
    </location>
</feature>
<gene>
    <name evidence="5" type="ORF">VNO78_06781</name>
</gene>
<feature type="region of interest" description="Disordered" evidence="3">
    <location>
        <begin position="1318"/>
        <end position="1367"/>
    </location>
</feature>
<feature type="compositionally biased region" description="Polar residues" evidence="3">
    <location>
        <begin position="456"/>
        <end position="469"/>
    </location>
</feature>
<evidence type="ECO:0000313" key="5">
    <source>
        <dbReference type="EMBL" id="KAK7405463.1"/>
    </source>
</evidence>
<keyword evidence="2" id="KW-0802">TPR repeat</keyword>
<feature type="region of interest" description="Disordered" evidence="3">
    <location>
        <begin position="1"/>
        <end position="54"/>
    </location>
</feature>
<dbReference type="Gene3D" id="3.30.2280.10">
    <property type="entry name" value="Hypothetical protein (hspc210)"/>
    <property type="match status" value="1"/>
</dbReference>
<dbReference type="Pfam" id="PF05303">
    <property type="entry name" value="GSKIP_dom"/>
    <property type="match status" value="1"/>
</dbReference>
<accession>A0AAN9SSM5</accession>
<reference evidence="5 6" key="1">
    <citation type="submission" date="2024-01" db="EMBL/GenBank/DDBJ databases">
        <title>The genomes of 5 underutilized Papilionoideae crops provide insights into root nodulation and disease resistanc.</title>
        <authorList>
            <person name="Jiang F."/>
        </authorList>
    </citation>
    <scope>NUCLEOTIDE SEQUENCE [LARGE SCALE GENOMIC DNA]</scope>
    <source>
        <strain evidence="5">DUOXIRENSHENG_FW03</strain>
        <tissue evidence="5">Leaves</tissue>
    </source>
</reference>
<organism evidence="5 6">
    <name type="scientific">Psophocarpus tetragonolobus</name>
    <name type="common">Winged bean</name>
    <name type="synonym">Dolichos tetragonolobus</name>
    <dbReference type="NCBI Taxonomy" id="3891"/>
    <lineage>
        <taxon>Eukaryota</taxon>
        <taxon>Viridiplantae</taxon>
        <taxon>Streptophyta</taxon>
        <taxon>Embryophyta</taxon>
        <taxon>Tracheophyta</taxon>
        <taxon>Spermatophyta</taxon>
        <taxon>Magnoliopsida</taxon>
        <taxon>eudicotyledons</taxon>
        <taxon>Gunneridae</taxon>
        <taxon>Pentapetalae</taxon>
        <taxon>rosids</taxon>
        <taxon>fabids</taxon>
        <taxon>Fabales</taxon>
        <taxon>Fabaceae</taxon>
        <taxon>Papilionoideae</taxon>
        <taxon>50 kb inversion clade</taxon>
        <taxon>NPAAA clade</taxon>
        <taxon>indigoferoid/millettioid clade</taxon>
        <taxon>Phaseoleae</taxon>
        <taxon>Psophocarpus</taxon>
    </lineage>
</organism>
<dbReference type="Proteomes" id="UP001386955">
    <property type="component" value="Unassembled WGS sequence"/>
</dbReference>
<dbReference type="CDD" id="cd15466">
    <property type="entry name" value="CLU-central"/>
    <property type="match status" value="1"/>
</dbReference>
<dbReference type="GO" id="GO:0005737">
    <property type="term" value="C:cytoplasm"/>
    <property type="evidence" value="ECO:0007669"/>
    <property type="project" value="TreeGrafter"/>
</dbReference>
<feature type="compositionally biased region" description="Polar residues" evidence="3">
    <location>
        <begin position="440"/>
        <end position="449"/>
    </location>
</feature>
<evidence type="ECO:0000259" key="4">
    <source>
        <dbReference type="PROSITE" id="PS51823"/>
    </source>
</evidence>
<feature type="domain" description="Clu" evidence="4">
    <location>
        <begin position="322"/>
        <end position="628"/>
    </location>
</feature>
<dbReference type="Gene3D" id="1.25.40.10">
    <property type="entry name" value="Tetratricopeptide repeat domain"/>
    <property type="match status" value="2"/>
</dbReference>
<dbReference type="InterPro" id="IPR033646">
    <property type="entry name" value="CLU-central"/>
</dbReference>
<dbReference type="Pfam" id="PF13236">
    <property type="entry name" value="CLU"/>
    <property type="match status" value="1"/>
</dbReference>
<dbReference type="SMART" id="SM00028">
    <property type="entry name" value="TPR"/>
    <property type="match status" value="4"/>
</dbReference>
<dbReference type="SUPFAM" id="SSF103107">
    <property type="entry name" value="Hypothetical protein c14orf129, hspc210"/>
    <property type="match status" value="1"/>
</dbReference>
<evidence type="ECO:0000313" key="6">
    <source>
        <dbReference type="Proteomes" id="UP001386955"/>
    </source>
</evidence>
<dbReference type="FunFam" id="3.30.2280.10:FF:000002">
    <property type="entry name" value="Clustered mitochondria protein homolog"/>
    <property type="match status" value="1"/>
</dbReference>
<dbReference type="InterPro" id="IPR023231">
    <property type="entry name" value="GSKIP_dom_sf"/>
</dbReference>
<feature type="repeat" description="TPR" evidence="2">
    <location>
        <begin position="1095"/>
        <end position="1128"/>
    </location>
</feature>
<dbReference type="PROSITE" id="PS51823">
    <property type="entry name" value="CLU"/>
    <property type="match status" value="1"/>
</dbReference>
<dbReference type="PANTHER" id="PTHR12601">
    <property type="entry name" value="EUKARYOTIC TRANSLATION INITIATION FACTOR 3 SUBUNIT EIF-3"/>
    <property type="match status" value="1"/>
</dbReference>
<dbReference type="Pfam" id="PF13424">
    <property type="entry name" value="TPR_12"/>
    <property type="match status" value="2"/>
</dbReference>
<comment type="caution">
    <text evidence="5">The sequence shown here is derived from an EMBL/GenBank/DDBJ whole genome shotgun (WGS) entry which is preliminary data.</text>
</comment>
<proteinExistence type="predicted"/>
<dbReference type="PROSITE" id="PS50005">
    <property type="entry name" value="TPR"/>
    <property type="match status" value="1"/>
</dbReference>
<feature type="region of interest" description="Disordered" evidence="3">
    <location>
        <begin position="851"/>
        <end position="879"/>
    </location>
</feature>
<dbReference type="EMBL" id="JAYMYS010000002">
    <property type="protein sequence ID" value="KAK7405463.1"/>
    <property type="molecule type" value="Genomic_DNA"/>
</dbReference>
<dbReference type="Pfam" id="PF12807">
    <property type="entry name" value="eIF3_p135"/>
    <property type="match status" value="1"/>
</dbReference>
<dbReference type="InterPro" id="IPR025697">
    <property type="entry name" value="CLU_dom"/>
</dbReference>
<protein>
    <recommendedName>
        <fullName evidence="4">Clu domain-containing protein</fullName>
    </recommendedName>
</protein>